<dbReference type="SUPFAM" id="SSF54593">
    <property type="entry name" value="Glyoxalase/Bleomycin resistance protein/Dihydroxybiphenyl dioxygenase"/>
    <property type="match status" value="1"/>
</dbReference>
<dbReference type="InterPro" id="IPR037523">
    <property type="entry name" value="VOC_core"/>
</dbReference>
<dbReference type="Proteomes" id="UP000320580">
    <property type="component" value="Chromosome"/>
</dbReference>
<dbReference type="PANTHER" id="PTHR33993">
    <property type="entry name" value="GLYOXALASE-RELATED"/>
    <property type="match status" value="1"/>
</dbReference>
<dbReference type="EMBL" id="CP042266">
    <property type="protein sequence ID" value="QDY75449.1"/>
    <property type="molecule type" value="Genomic_DNA"/>
</dbReference>
<evidence type="ECO:0000259" key="2">
    <source>
        <dbReference type="PROSITE" id="PS51819"/>
    </source>
</evidence>
<dbReference type="Pfam" id="PF22677">
    <property type="entry name" value="Ble-like_N"/>
    <property type="match status" value="1"/>
</dbReference>
<dbReference type="RefSeq" id="WP_146478761.1">
    <property type="nucleotide sequence ID" value="NZ_CP042266.1"/>
</dbReference>
<evidence type="ECO:0000256" key="1">
    <source>
        <dbReference type="SAM" id="MobiDB-lite"/>
    </source>
</evidence>
<dbReference type="Gene3D" id="3.10.180.10">
    <property type="entry name" value="2,3-Dihydroxybiphenyl 1,2-Dioxygenase, domain 1"/>
    <property type="match status" value="1"/>
</dbReference>
<evidence type="ECO:0000313" key="4">
    <source>
        <dbReference type="Proteomes" id="UP000320580"/>
    </source>
</evidence>
<accession>A0A5B8IE72</accession>
<reference evidence="3 4" key="1">
    <citation type="submission" date="2019-07" db="EMBL/GenBank/DDBJ databases">
        <authorList>
            <person name="Zhu P."/>
        </authorList>
    </citation>
    <scope>NUCLEOTIDE SEQUENCE [LARGE SCALE GENOMIC DNA]</scope>
    <source>
        <strain evidence="3 4">SSL-25</strain>
    </source>
</reference>
<proteinExistence type="predicted"/>
<feature type="domain" description="VOC" evidence="2">
    <location>
        <begin position="4"/>
        <end position="116"/>
    </location>
</feature>
<dbReference type="AlphaFoldDB" id="A0A5B8IE72"/>
<feature type="region of interest" description="Disordered" evidence="1">
    <location>
        <begin position="107"/>
        <end position="126"/>
    </location>
</feature>
<dbReference type="PANTHER" id="PTHR33993:SF14">
    <property type="entry name" value="GB|AAF24581.1"/>
    <property type="match status" value="1"/>
</dbReference>
<dbReference type="PROSITE" id="PS51819">
    <property type="entry name" value="VOC"/>
    <property type="match status" value="1"/>
</dbReference>
<name>A0A5B8IE72_9ACTN</name>
<dbReference type="InterPro" id="IPR053863">
    <property type="entry name" value="Glyoxy/Ble-like_N"/>
</dbReference>
<dbReference type="KEGG" id="sqz:FQU76_01795"/>
<dbReference type="InterPro" id="IPR052164">
    <property type="entry name" value="Anthracycline_SecMetBiosynth"/>
</dbReference>
<keyword evidence="4" id="KW-1185">Reference proteome</keyword>
<dbReference type="CDD" id="cd07247">
    <property type="entry name" value="SgaA_N_like"/>
    <property type="match status" value="1"/>
</dbReference>
<organism evidence="3 4">
    <name type="scientific">Streptomyces qinzhouensis</name>
    <dbReference type="NCBI Taxonomy" id="2599401"/>
    <lineage>
        <taxon>Bacteria</taxon>
        <taxon>Bacillati</taxon>
        <taxon>Actinomycetota</taxon>
        <taxon>Actinomycetes</taxon>
        <taxon>Kitasatosporales</taxon>
        <taxon>Streptomycetaceae</taxon>
        <taxon>Streptomyces</taxon>
    </lineage>
</organism>
<protein>
    <submittedName>
        <fullName evidence="3">VOC family protein</fullName>
    </submittedName>
</protein>
<sequence length="126" mass="13018">MAGEISFVELGVADADRARAFYGALLGWSFEPGGTGGGHAFRTPNGPGGIHGGDRGAGPYVFFRVDDLAAALTRVTELGGSVDDTDLSQDDESTARFGRFVLCHDDQGSPFGLHRPPAPDGGAPGR</sequence>
<dbReference type="InterPro" id="IPR029068">
    <property type="entry name" value="Glyas_Bleomycin-R_OHBP_Dase"/>
</dbReference>
<evidence type="ECO:0000313" key="3">
    <source>
        <dbReference type="EMBL" id="QDY75449.1"/>
    </source>
</evidence>
<gene>
    <name evidence="3" type="ORF">FQU76_01795</name>
</gene>
<dbReference type="OrthoDB" id="9793039at2"/>